<accession>A0A8S0WFV5</accession>
<organism evidence="1">
    <name type="scientific">Acididesulfobacillus acetoxydans</name>
    <dbReference type="NCBI Taxonomy" id="1561005"/>
    <lineage>
        <taxon>Bacteria</taxon>
        <taxon>Bacillati</taxon>
        <taxon>Bacillota</taxon>
        <taxon>Clostridia</taxon>
        <taxon>Eubacteriales</taxon>
        <taxon>Peptococcaceae</taxon>
        <taxon>Acididesulfobacillus</taxon>
    </lineage>
</organism>
<dbReference type="Proteomes" id="UP001071230">
    <property type="component" value="Unassembled WGS sequence"/>
</dbReference>
<dbReference type="Proteomes" id="UP000836597">
    <property type="component" value="Chromosome"/>
</dbReference>
<dbReference type="EMBL" id="LR746496">
    <property type="protein sequence ID" value="CAA7601382.1"/>
    <property type="molecule type" value="Genomic_DNA"/>
</dbReference>
<evidence type="ECO:0000313" key="1">
    <source>
        <dbReference type="EMBL" id="CAA7601382.1"/>
    </source>
</evidence>
<dbReference type="EMBL" id="CDGJ01000055">
    <property type="protein sequence ID" value="CEJ07457.1"/>
    <property type="molecule type" value="Genomic_DNA"/>
</dbReference>
<dbReference type="KEGG" id="aacx:DEACI_2048"/>
<gene>
    <name evidence="2" type="ORF">DEACI_1923</name>
    <name evidence="1" type="ORF">DEACI_2048</name>
</gene>
<reference evidence="2" key="1">
    <citation type="submission" date="2014-11" db="EMBL/GenBank/DDBJ databases">
        <authorList>
            <person name="Hornung B.V."/>
        </authorList>
    </citation>
    <scope>NUCLEOTIDE SEQUENCE</scope>
    <source>
        <strain evidence="2">INE</strain>
    </source>
</reference>
<name>A0A8S0WFV5_9FIRM</name>
<evidence type="ECO:0000313" key="3">
    <source>
        <dbReference type="Proteomes" id="UP001071230"/>
    </source>
</evidence>
<protein>
    <submittedName>
        <fullName evidence="1">Uncharacterized protein</fullName>
    </submittedName>
</protein>
<keyword evidence="3" id="KW-1185">Reference proteome</keyword>
<proteinExistence type="predicted"/>
<sequence>MIGYHMFETNLDLYPKAFVQISFPPLAVRQNGCQLLFEAGFYTIFTGVTSGGSRPTENLCLGHGTQSTL</sequence>
<evidence type="ECO:0000313" key="2">
    <source>
        <dbReference type="EMBL" id="CEJ07457.1"/>
    </source>
</evidence>
<reference evidence="1" key="2">
    <citation type="submission" date="2020-01" db="EMBL/GenBank/DDBJ databases">
        <authorList>
            <person name="Hornung B."/>
        </authorList>
    </citation>
    <scope>NUCLEOTIDE SEQUENCE</scope>
    <source>
        <strain evidence="1">PacBioINE</strain>
    </source>
</reference>
<dbReference type="AlphaFoldDB" id="A0A8S0WFV5"/>